<comment type="function">
    <text evidence="7">Exoribonuclease involved in ribosome biosynthesis. Involved in the processing of ITS1, the internal transcribed spacer localized between the 18S and 5.8S rRNAs.</text>
</comment>
<dbReference type="InterPro" id="IPR047021">
    <property type="entry name" value="REXO1/3/4-like"/>
</dbReference>
<sequence length="393" mass="43641">MSYNDPSSYQRKRWKKNRPATTQNNDATGTQQHNSKPCYNEPDFNIDFQLPQLLLTGETSQVMHRTVTQLDNETTGWRKKKKLKATIHNSRYTTSTRQDNKSHFNDADFTLSRTIKFHPHNSTDSSFKGSSSQSTAAITHSQGSASSATRPICDAATPTRSPLTFTARLGTPAGKTKESADSSNAVAGPSSRPSSLQKPVSLFSPSRVSSVAPSKYLSIDCEMVGTGPKGHISQVARCSIVSYNGDVVYDKFIKPPVPITDYRTRWSGIRVRDLHGATPYAEARKEILMLVKGKVLIGHAIHNDLKVLNYCHAKDLTRDTSRIPLLNVKAGFNEREVVSLKRLTKALFNRDIQTGKKGHSSVEDAKATMDLYKLVEAEWDPGLNEPVLWFSTQ</sequence>
<feature type="compositionally biased region" description="Polar residues" evidence="8">
    <location>
        <begin position="181"/>
        <end position="200"/>
    </location>
</feature>
<feature type="compositionally biased region" description="Polar residues" evidence="8">
    <location>
        <begin position="120"/>
        <end position="149"/>
    </location>
</feature>
<dbReference type="Pfam" id="PF00929">
    <property type="entry name" value="RNase_T"/>
    <property type="match status" value="1"/>
</dbReference>
<dbReference type="Proteomes" id="UP000694523">
    <property type="component" value="Unplaced"/>
</dbReference>
<reference evidence="10" key="1">
    <citation type="submission" date="2025-08" db="UniProtKB">
        <authorList>
            <consortium name="Ensembl"/>
        </authorList>
    </citation>
    <scope>IDENTIFICATION</scope>
</reference>
<dbReference type="InterPro" id="IPR036397">
    <property type="entry name" value="RNaseH_sf"/>
</dbReference>
<evidence type="ECO:0000256" key="8">
    <source>
        <dbReference type="SAM" id="MobiDB-lite"/>
    </source>
</evidence>
<evidence type="ECO:0000256" key="3">
    <source>
        <dbReference type="ARBA" id="ARBA00022722"/>
    </source>
</evidence>
<dbReference type="GO" id="GO:0004527">
    <property type="term" value="F:exonuclease activity"/>
    <property type="evidence" value="ECO:0007669"/>
    <property type="project" value="UniProtKB-KW"/>
</dbReference>
<evidence type="ECO:0000256" key="1">
    <source>
        <dbReference type="ARBA" id="ARBA00004123"/>
    </source>
</evidence>
<comment type="subcellular location">
    <subcellularLocation>
        <location evidence="1">Nucleus</location>
    </subcellularLocation>
</comment>
<dbReference type="InterPro" id="IPR013520">
    <property type="entry name" value="Ribonucl_H"/>
</dbReference>
<keyword evidence="5" id="KW-0269">Exonuclease</keyword>
<feature type="region of interest" description="Disordered" evidence="8">
    <location>
        <begin position="1"/>
        <end position="42"/>
    </location>
</feature>
<dbReference type="InterPro" id="IPR012337">
    <property type="entry name" value="RNaseH-like_sf"/>
</dbReference>
<dbReference type="FunFam" id="3.30.420.10:FF:000007">
    <property type="entry name" value="Interferon-stimulated exonuclease gene 20"/>
    <property type="match status" value="1"/>
</dbReference>
<evidence type="ECO:0000259" key="9">
    <source>
        <dbReference type="SMART" id="SM00479"/>
    </source>
</evidence>
<dbReference type="SMART" id="SM00479">
    <property type="entry name" value="EXOIII"/>
    <property type="match status" value="1"/>
</dbReference>
<dbReference type="Gene3D" id="3.30.420.10">
    <property type="entry name" value="Ribonuclease H-like superfamily/Ribonuclease H"/>
    <property type="match status" value="1"/>
</dbReference>
<dbReference type="PANTHER" id="PTHR12801">
    <property type="entry name" value="RNA EXONUCLEASE REXO1 / RECO3 FAMILY MEMBER-RELATED"/>
    <property type="match status" value="1"/>
</dbReference>
<dbReference type="GO" id="GO:0006364">
    <property type="term" value="P:rRNA processing"/>
    <property type="evidence" value="ECO:0007669"/>
    <property type="project" value="UniProtKB-KW"/>
</dbReference>
<dbReference type="Ensembl" id="ENSNMLT00000002625.1">
    <property type="protein sequence ID" value="ENSNMLP00000002276.1"/>
    <property type="gene ID" value="ENSNMLG00000001701.1"/>
</dbReference>
<keyword evidence="2" id="KW-0698">rRNA processing</keyword>
<feature type="compositionally biased region" description="Polar residues" evidence="8">
    <location>
        <begin position="19"/>
        <end position="37"/>
    </location>
</feature>
<reference evidence="10" key="2">
    <citation type="submission" date="2025-09" db="UniProtKB">
        <authorList>
            <consortium name="Ensembl"/>
        </authorList>
    </citation>
    <scope>IDENTIFICATION</scope>
</reference>
<evidence type="ECO:0000256" key="5">
    <source>
        <dbReference type="ARBA" id="ARBA00022839"/>
    </source>
</evidence>
<dbReference type="AlphaFoldDB" id="A0A8C6SDD0"/>
<evidence type="ECO:0000313" key="11">
    <source>
        <dbReference type="Proteomes" id="UP000694523"/>
    </source>
</evidence>
<dbReference type="GO" id="GO:0005730">
    <property type="term" value="C:nucleolus"/>
    <property type="evidence" value="ECO:0007669"/>
    <property type="project" value="UniProtKB-ARBA"/>
</dbReference>
<feature type="domain" description="Exonuclease" evidence="9">
    <location>
        <begin position="215"/>
        <end position="381"/>
    </location>
</feature>
<evidence type="ECO:0000256" key="4">
    <source>
        <dbReference type="ARBA" id="ARBA00022801"/>
    </source>
</evidence>
<proteinExistence type="predicted"/>
<keyword evidence="11" id="KW-1185">Reference proteome</keyword>
<keyword evidence="3" id="KW-0540">Nuclease</keyword>
<protein>
    <submittedName>
        <fullName evidence="10">Interferon stimulated exonuclease gene 20 like 2</fullName>
    </submittedName>
</protein>
<keyword evidence="6" id="KW-0539">Nucleus</keyword>
<accession>A0A8C6SDD0</accession>
<organism evidence="10 11">
    <name type="scientific">Neogobius melanostomus</name>
    <name type="common">round goby</name>
    <dbReference type="NCBI Taxonomy" id="47308"/>
    <lineage>
        <taxon>Eukaryota</taxon>
        <taxon>Metazoa</taxon>
        <taxon>Chordata</taxon>
        <taxon>Craniata</taxon>
        <taxon>Vertebrata</taxon>
        <taxon>Euteleostomi</taxon>
        <taxon>Actinopterygii</taxon>
        <taxon>Neopterygii</taxon>
        <taxon>Teleostei</taxon>
        <taxon>Neoteleostei</taxon>
        <taxon>Acanthomorphata</taxon>
        <taxon>Gobiaria</taxon>
        <taxon>Gobiiformes</taxon>
        <taxon>Gobioidei</taxon>
        <taxon>Gobiidae</taxon>
        <taxon>Benthophilinae</taxon>
        <taxon>Neogobiini</taxon>
        <taxon>Neogobius</taxon>
    </lineage>
</organism>
<dbReference type="GO" id="GO:0003676">
    <property type="term" value="F:nucleic acid binding"/>
    <property type="evidence" value="ECO:0007669"/>
    <property type="project" value="InterPro"/>
</dbReference>
<evidence type="ECO:0000256" key="6">
    <source>
        <dbReference type="ARBA" id="ARBA00023242"/>
    </source>
</evidence>
<feature type="region of interest" description="Disordered" evidence="8">
    <location>
        <begin position="120"/>
        <end position="200"/>
    </location>
</feature>
<evidence type="ECO:0000256" key="7">
    <source>
        <dbReference type="ARBA" id="ARBA00025599"/>
    </source>
</evidence>
<dbReference type="SUPFAM" id="SSF53098">
    <property type="entry name" value="Ribonuclease H-like"/>
    <property type="match status" value="1"/>
</dbReference>
<dbReference type="PANTHER" id="PTHR12801:SF45">
    <property type="entry name" value="RNA EXONUCLEASE 4"/>
    <property type="match status" value="1"/>
</dbReference>
<evidence type="ECO:0000256" key="2">
    <source>
        <dbReference type="ARBA" id="ARBA00022552"/>
    </source>
</evidence>
<keyword evidence="4" id="KW-0378">Hydrolase</keyword>
<evidence type="ECO:0000313" key="10">
    <source>
        <dbReference type="Ensembl" id="ENSNMLP00000002276.1"/>
    </source>
</evidence>
<name>A0A8C6SDD0_9GOBI</name>